<dbReference type="Proteomes" id="UP000664360">
    <property type="component" value="Chromosome"/>
</dbReference>
<sequence length="569" mass="67266">MDEQSNTKKAKNRNRESKPQAEAKMQFVLEDLRNGKTSPYIIKKHQLTNWQIRYIKRKHILQQIKKGVHMEEISHQLNMRIDDIRGVRNDYINQRLKVKEPVASIAEKVQMEPKHILAIRNRTIVEKLLQKVSPRKIAHRWRLSENDVSRIRERSILKRLRDTHPEDIAKAFRLSVAEIASIRQKNVQPSEPNETLTKESKIWLKNIKEQEKEVLSRIERGETTRDIAKQLKMNQRIVNRTRIRHIEQAFERKEAIEEISRRFYTPKDELRKIRNQRILVYREEGIQSDTIARKFNMKIHTVQRVGFLNGVQKQPKKREKTYTKNDGKPLSSIPVDTYTKFKNELRAGRSMKEITKTLKLKPGKLYEIRNHLVLTKLNQGEKTEDVAKRFKTSVGNIYQITLHADLTKYPNIKRRTNGYLSEEQSKAVQGLIRAGKTNRQIANLLSVKETLVVSKRRSMKCKTRISDTKRRITDEQKLAILAERNRLDTAANSIKHGVSEKTVRVIESQNDEKRVKVINERKKDVEKLKKFKQIEQEIKRRSKIENIKRILQEKPQQFRSTKHTSLLQR</sequence>
<reference evidence="2 3" key="1">
    <citation type="submission" date="2024-03" db="EMBL/GenBank/DDBJ databases">
        <title>The Genome Sequence of Enterococcus sp. DIV1094.</title>
        <authorList>
            <consortium name="The Broad Institute Genomics Platform"/>
            <consortium name="The Broad Institute Microbial Omics Core"/>
            <consortium name="The Broad Institute Genomic Center for Infectious Diseases"/>
            <person name="Earl A."/>
            <person name="Manson A."/>
            <person name="Gilmore M."/>
            <person name="Schwartman J."/>
            <person name="Shea T."/>
            <person name="Abouelleil A."/>
            <person name="Cao P."/>
            <person name="Chapman S."/>
            <person name="Cusick C."/>
            <person name="Young S."/>
            <person name="Neafsey D."/>
            <person name="Nusbaum C."/>
            <person name="Birren B."/>
        </authorList>
    </citation>
    <scope>NUCLEOTIDE SEQUENCE [LARGE SCALE GENOMIC DNA]</scope>
    <source>
        <strain evidence="2 3">DIV1094</strain>
    </source>
</reference>
<evidence type="ECO:0000256" key="1">
    <source>
        <dbReference type="SAM" id="MobiDB-lite"/>
    </source>
</evidence>
<keyword evidence="3" id="KW-1185">Reference proteome</keyword>
<gene>
    <name evidence="2" type="ORF">DOK79_002867</name>
</gene>
<proteinExistence type="predicted"/>
<evidence type="ECO:0008006" key="4">
    <source>
        <dbReference type="Google" id="ProtNLM"/>
    </source>
</evidence>
<evidence type="ECO:0000313" key="2">
    <source>
        <dbReference type="EMBL" id="WYJ81283.1"/>
    </source>
</evidence>
<dbReference type="RefSeq" id="WP_206855994.1">
    <property type="nucleotide sequence ID" value="NZ_CP147250.1"/>
</dbReference>
<accession>A0ABZ2SZX5</accession>
<name>A0ABZ2SZX5_9ENTE</name>
<feature type="region of interest" description="Disordered" evidence="1">
    <location>
        <begin position="1"/>
        <end position="22"/>
    </location>
</feature>
<dbReference type="EMBL" id="CP147250">
    <property type="protein sequence ID" value="WYJ81283.1"/>
    <property type="molecule type" value="Genomic_DNA"/>
</dbReference>
<protein>
    <recommendedName>
        <fullName evidence="4">Transposase IS30-like HTH domain-containing protein</fullName>
    </recommendedName>
</protein>
<organism evidence="2 3">
    <name type="scientific">Candidatus Enterococcus mangumiae</name>
    <dbReference type="NCBI Taxonomy" id="2230878"/>
    <lineage>
        <taxon>Bacteria</taxon>
        <taxon>Bacillati</taxon>
        <taxon>Bacillota</taxon>
        <taxon>Bacilli</taxon>
        <taxon>Lactobacillales</taxon>
        <taxon>Enterococcaceae</taxon>
        <taxon>Enterococcus</taxon>
    </lineage>
</organism>
<evidence type="ECO:0000313" key="3">
    <source>
        <dbReference type="Proteomes" id="UP000664360"/>
    </source>
</evidence>